<evidence type="ECO:0000313" key="5">
    <source>
        <dbReference type="EMBL" id="QES89654.1"/>
    </source>
</evidence>
<dbReference type="OrthoDB" id="9814400at2"/>
<dbReference type="PANTHER" id="PTHR13504">
    <property type="entry name" value="FIDO DOMAIN-CONTAINING PROTEIN DDB_G0283145"/>
    <property type="match status" value="1"/>
</dbReference>
<dbReference type="Pfam" id="PF21248">
    <property type="entry name" value="SoFic-like_C"/>
    <property type="match status" value="1"/>
</dbReference>
<dbReference type="PANTHER" id="PTHR13504:SF35">
    <property type="entry name" value="PROTEIN ADENYLYLTRANSFERASE SOFIC"/>
    <property type="match status" value="1"/>
</dbReference>
<gene>
    <name evidence="5" type="ORF">E0W69_013625</name>
</gene>
<feature type="binding site" evidence="3">
    <location>
        <begin position="196"/>
        <end position="203"/>
    </location>
    <ligand>
        <name>ATP</name>
        <dbReference type="ChEBI" id="CHEBI:30616"/>
    </ligand>
</feature>
<dbReference type="RefSeq" id="WP_131330596.1">
    <property type="nucleotide sequence ID" value="NZ_CP044016.1"/>
</dbReference>
<proteinExistence type="predicted"/>
<evidence type="ECO:0000256" key="3">
    <source>
        <dbReference type="PIRSR" id="PIRSR640198-2"/>
    </source>
</evidence>
<feature type="binding site" evidence="1">
    <location>
        <position position="192"/>
    </location>
    <ligand>
        <name>ATP</name>
        <dbReference type="ChEBI" id="CHEBI:30616"/>
    </ligand>
</feature>
<dbReference type="InterPro" id="IPR036597">
    <property type="entry name" value="Fido-like_dom_sf"/>
</dbReference>
<feature type="binding site" evidence="3">
    <location>
        <begin position="234"/>
        <end position="235"/>
    </location>
    <ligand>
        <name>ATP</name>
        <dbReference type="ChEBI" id="CHEBI:30616"/>
    </ligand>
</feature>
<dbReference type="PIRSF" id="PIRSF038925">
    <property type="entry name" value="AMP-prot_trans"/>
    <property type="match status" value="1"/>
</dbReference>
<dbReference type="Pfam" id="PF13784">
    <property type="entry name" value="Fic_N"/>
    <property type="match status" value="1"/>
</dbReference>
<dbReference type="Proteomes" id="UP000292424">
    <property type="component" value="Chromosome"/>
</dbReference>
<keyword evidence="1" id="KW-0067">ATP-binding</keyword>
<feature type="binding site" evidence="1">
    <location>
        <begin position="197"/>
        <end position="203"/>
    </location>
    <ligand>
        <name>ATP</name>
        <dbReference type="ChEBI" id="CHEBI:30616"/>
    </ligand>
</feature>
<accession>A0A5P2G1I4</accession>
<dbReference type="InterPro" id="IPR036390">
    <property type="entry name" value="WH_DNA-bd_sf"/>
</dbReference>
<dbReference type="GO" id="GO:0005524">
    <property type="term" value="F:ATP binding"/>
    <property type="evidence" value="ECO:0007669"/>
    <property type="project" value="UniProtKB-KW"/>
</dbReference>
<dbReference type="InterPro" id="IPR036388">
    <property type="entry name" value="WH-like_DNA-bd_sf"/>
</dbReference>
<feature type="active site" evidence="2">
    <location>
        <position position="192"/>
    </location>
</feature>
<name>A0A5P2G1I4_9BACT</name>
<evidence type="ECO:0000259" key="4">
    <source>
        <dbReference type="PROSITE" id="PS51459"/>
    </source>
</evidence>
<dbReference type="InterPro" id="IPR040198">
    <property type="entry name" value="Fido_containing"/>
</dbReference>
<feature type="domain" description="Fido" evidence="4">
    <location>
        <begin position="110"/>
        <end position="256"/>
    </location>
</feature>
<sequence length="366" mass="42392">MSNYQIPTLPLDFDLETKKVFKKTVAANKALAELNGVSETIPNEEIILNTLSLQEAKDSSAIENIITTHDELFSSDSIAKQFTSFAAKEVYNYSSSLKFGFELVRKIGLLTSNNIIEIHAVLEETRTGFRKVPGTSLKNDQTGEVIYTPPQSFKEISEHMNNLENFINDSELSDLDPLVKLAIIHHQFESIHPFYDGNGRTGRIINILYMIKEELLHLPILYLSRFINQNKAEYYRLLQYTRDSNEWEDWILFILEAIEKTSVQTISIIKGIKSLMQTYKEKIRSELPRIYSQDLINNLFKHPYTKIDFLVQDLSVSRQTASRYLDQLVELNLVHRQKIGKENFYINIALYQFLNEATQLHKLNDE</sequence>
<protein>
    <submittedName>
        <fullName evidence="5">Fic family protein</fullName>
    </submittedName>
</protein>
<dbReference type="KEGG" id="arac:E0W69_013625"/>
<dbReference type="Gene3D" id="1.10.3290.10">
    <property type="entry name" value="Fido-like domain"/>
    <property type="match status" value="1"/>
</dbReference>
<feature type="binding site" evidence="1">
    <location>
        <position position="63"/>
    </location>
    <ligand>
        <name>ATP</name>
        <dbReference type="ChEBI" id="CHEBI:30616"/>
    </ligand>
</feature>
<feature type="binding site" evidence="1">
    <location>
        <position position="234"/>
    </location>
    <ligand>
        <name>ATP</name>
        <dbReference type="ChEBI" id="CHEBI:30616"/>
    </ligand>
</feature>
<keyword evidence="6" id="KW-1185">Reference proteome</keyword>
<dbReference type="InterPro" id="IPR026287">
    <property type="entry name" value="SoFic-like"/>
</dbReference>
<reference evidence="5 6" key="1">
    <citation type="submission" date="2019-09" db="EMBL/GenBank/DDBJ databases">
        <title>Complete genome sequence of Arachidicoccus sp. B3-10 isolated from apple orchard soil.</title>
        <authorList>
            <person name="Kim H.S."/>
            <person name="Han K.-I."/>
            <person name="Suh M.K."/>
            <person name="Lee K.C."/>
            <person name="Eom M.K."/>
            <person name="Kim J.-S."/>
            <person name="Kang S.W."/>
            <person name="Sin Y."/>
            <person name="Lee J.-S."/>
        </authorList>
    </citation>
    <scope>NUCLEOTIDE SEQUENCE [LARGE SCALE GENOMIC DNA]</scope>
    <source>
        <strain evidence="5 6">B3-10</strain>
    </source>
</reference>
<keyword evidence="1" id="KW-0547">Nucleotide-binding</keyword>
<dbReference type="InterPro" id="IPR048770">
    <property type="entry name" value="SoFic-like_C"/>
</dbReference>
<dbReference type="PROSITE" id="PS51459">
    <property type="entry name" value="FIDO"/>
    <property type="match status" value="1"/>
</dbReference>
<dbReference type="SUPFAM" id="SSF46785">
    <property type="entry name" value="Winged helix' DNA-binding domain"/>
    <property type="match status" value="1"/>
</dbReference>
<dbReference type="Pfam" id="PF02661">
    <property type="entry name" value="Fic"/>
    <property type="match status" value="1"/>
</dbReference>
<dbReference type="EMBL" id="CP044016">
    <property type="protein sequence ID" value="QES89654.1"/>
    <property type="molecule type" value="Genomic_DNA"/>
</dbReference>
<dbReference type="Gene3D" id="1.10.10.10">
    <property type="entry name" value="Winged helix-like DNA-binding domain superfamily/Winged helix DNA-binding domain"/>
    <property type="match status" value="1"/>
</dbReference>
<dbReference type="InterPro" id="IPR025758">
    <property type="entry name" value="Fic/DOC_N"/>
</dbReference>
<evidence type="ECO:0000256" key="2">
    <source>
        <dbReference type="PIRSR" id="PIRSR640198-1"/>
    </source>
</evidence>
<organism evidence="5 6">
    <name type="scientific">Rhizosphaericola mali</name>
    <dbReference type="NCBI Taxonomy" id="2545455"/>
    <lineage>
        <taxon>Bacteria</taxon>
        <taxon>Pseudomonadati</taxon>
        <taxon>Bacteroidota</taxon>
        <taxon>Chitinophagia</taxon>
        <taxon>Chitinophagales</taxon>
        <taxon>Chitinophagaceae</taxon>
        <taxon>Rhizosphaericola</taxon>
    </lineage>
</organism>
<dbReference type="InterPro" id="IPR003812">
    <property type="entry name" value="Fido"/>
</dbReference>
<dbReference type="SUPFAM" id="SSF140931">
    <property type="entry name" value="Fic-like"/>
    <property type="match status" value="1"/>
</dbReference>
<evidence type="ECO:0000313" key="6">
    <source>
        <dbReference type="Proteomes" id="UP000292424"/>
    </source>
</evidence>
<evidence type="ECO:0000256" key="1">
    <source>
        <dbReference type="PIRSR" id="PIRSR038925-1"/>
    </source>
</evidence>
<dbReference type="AlphaFoldDB" id="A0A5P2G1I4"/>